<keyword evidence="7 8" id="KW-0472">Membrane</keyword>
<evidence type="ECO:0000256" key="3">
    <source>
        <dbReference type="ARBA" id="ARBA00022448"/>
    </source>
</evidence>
<evidence type="ECO:0000256" key="4">
    <source>
        <dbReference type="ARBA" id="ARBA00022475"/>
    </source>
</evidence>
<evidence type="ECO:0000256" key="6">
    <source>
        <dbReference type="ARBA" id="ARBA00022989"/>
    </source>
</evidence>
<protein>
    <submittedName>
        <fullName evidence="9">Branched-chain amino acid ABC transporter permease</fullName>
    </submittedName>
</protein>
<evidence type="ECO:0000256" key="5">
    <source>
        <dbReference type="ARBA" id="ARBA00022692"/>
    </source>
</evidence>
<dbReference type="PANTHER" id="PTHR34979">
    <property type="entry name" value="INNER MEMBRANE PROTEIN YGAZ"/>
    <property type="match status" value="1"/>
</dbReference>
<feature type="transmembrane region" description="Helical" evidence="8">
    <location>
        <begin position="209"/>
        <end position="226"/>
    </location>
</feature>
<dbReference type="InterPro" id="IPR011606">
    <property type="entry name" value="Brnchd-chn_aa_trnsp_permease"/>
</dbReference>
<reference evidence="9 10" key="1">
    <citation type="submission" date="2021-03" db="EMBL/GenBank/DDBJ databases">
        <title>Antimicrobial resistance genes in bacteria isolated from Japanese honey, and their potential for conferring macrolide and lincosamide resistance in the American foulbrood pathogen Paenibacillus larvae.</title>
        <authorList>
            <person name="Okamoto M."/>
            <person name="Kumagai M."/>
            <person name="Kanamori H."/>
            <person name="Takamatsu D."/>
        </authorList>
    </citation>
    <scope>NUCLEOTIDE SEQUENCE [LARGE SCALE GENOMIC DNA]</scope>
    <source>
        <strain evidence="9 10">J21TS3</strain>
    </source>
</reference>
<comment type="caution">
    <text evidence="9">The sequence shown here is derived from an EMBL/GenBank/DDBJ whole genome shotgun (WGS) entry which is preliminary data.</text>
</comment>
<feature type="transmembrane region" description="Helical" evidence="8">
    <location>
        <begin position="75"/>
        <end position="97"/>
    </location>
</feature>
<dbReference type="EMBL" id="BORW01000021">
    <property type="protein sequence ID" value="GIO68703.1"/>
    <property type="molecule type" value="Genomic_DNA"/>
</dbReference>
<dbReference type="Pfam" id="PF03591">
    <property type="entry name" value="AzlC"/>
    <property type="match status" value="1"/>
</dbReference>
<comment type="similarity">
    <text evidence="2">Belongs to the AzlC family.</text>
</comment>
<feature type="transmembrane region" description="Helical" evidence="8">
    <location>
        <begin position="181"/>
        <end position="197"/>
    </location>
</feature>
<dbReference type="Proteomes" id="UP000680638">
    <property type="component" value="Unassembled WGS sequence"/>
</dbReference>
<dbReference type="RefSeq" id="WP_081992816.1">
    <property type="nucleotide sequence ID" value="NZ_BORW01000021.1"/>
</dbReference>
<evidence type="ECO:0000313" key="9">
    <source>
        <dbReference type="EMBL" id="GIO68703.1"/>
    </source>
</evidence>
<evidence type="ECO:0000256" key="7">
    <source>
        <dbReference type="ARBA" id="ARBA00023136"/>
    </source>
</evidence>
<evidence type="ECO:0000256" key="8">
    <source>
        <dbReference type="SAM" id="Phobius"/>
    </source>
</evidence>
<keyword evidence="6 8" id="KW-1133">Transmembrane helix</keyword>
<gene>
    <name evidence="9" type="primary">azlC</name>
    <name evidence="9" type="ORF">J21TS3_35240</name>
</gene>
<name>A0ABQ4M0N0_9BACL</name>
<evidence type="ECO:0000256" key="2">
    <source>
        <dbReference type="ARBA" id="ARBA00010735"/>
    </source>
</evidence>
<evidence type="ECO:0000313" key="10">
    <source>
        <dbReference type="Proteomes" id="UP000680638"/>
    </source>
</evidence>
<accession>A0ABQ4M0N0</accession>
<keyword evidence="3" id="KW-0813">Transport</keyword>
<comment type="subcellular location">
    <subcellularLocation>
        <location evidence="1">Cell membrane</location>
        <topology evidence="1">Multi-pass membrane protein</topology>
    </subcellularLocation>
</comment>
<keyword evidence="5 8" id="KW-0812">Transmembrane</keyword>
<feature type="transmembrane region" description="Helical" evidence="8">
    <location>
        <begin position="157"/>
        <end position="175"/>
    </location>
</feature>
<keyword evidence="10" id="KW-1185">Reference proteome</keyword>
<sequence>MESRIKTVSEKVQVNKQDFTVREDSFYQGVKDCIPTLLGYLSIGFAAGVVGKTSGLSLLEITLMSTMIYAGSAQFIMAGMIASHGSVTAIILTVFIVNLRHLLLSAAVSPYFRHLTSFKTMLIGTLLTDETFGVAMNKAMNRTSLDEKWMHGLNVTAYLNWIIATIAGAFFGQWITEPEKFGLDFALTGMFIGLLVLQMVSRKKFFKDLMVAVCAVGLVIGSSYFLSGSMAVIAATVIAATLGMAVEKWR</sequence>
<feature type="transmembrane region" description="Helical" evidence="8">
    <location>
        <begin position="37"/>
        <end position="63"/>
    </location>
</feature>
<dbReference type="PANTHER" id="PTHR34979:SF1">
    <property type="entry name" value="INNER MEMBRANE PROTEIN YGAZ"/>
    <property type="match status" value="1"/>
</dbReference>
<proteinExistence type="inferred from homology"/>
<organism evidence="9 10">
    <name type="scientific">Paenibacillus cookii</name>
    <dbReference type="NCBI Taxonomy" id="157839"/>
    <lineage>
        <taxon>Bacteria</taxon>
        <taxon>Bacillati</taxon>
        <taxon>Bacillota</taxon>
        <taxon>Bacilli</taxon>
        <taxon>Bacillales</taxon>
        <taxon>Paenibacillaceae</taxon>
        <taxon>Paenibacillus</taxon>
    </lineage>
</organism>
<evidence type="ECO:0000256" key="1">
    <source>
        <dbReference type="ARBA" id="ARBA00004651"/>
    </source>
</evidence>
<keyword evidence="4" id="KW-1003">Cell membrane</keyword>